<dbReference type="InterPro" id="IPR005119">
    <property type="entry name" value="LysR_subst-bd"/>
</dbReference>
<dbReference type="GO" id="GO:0003700">
    <property type="term" value="F:DNA-binding transcription factor activity"/>
    <property type="evidence" value="ECO:0007669"/>
    <property type="project" value="InterPro"/>
</dbReference>
<evidence type="ECO:0000256" key="3">
    <source>
        <dbReference type="ARBA" id="ARBA00023125"/>
    </source>
</evidence>
<feature type="domain" description="HTH lysR-type" evidence="5">
    <location>
        <begin position="4"/>
        <end position="61"/>
    </location>
</feature>
<evidence type="ECO:0000256" key="2">
    <source>
        <dbReference type="ARBA" id="ARBA00023015"/>
    </source>
</evidence>
<dbReference type="CDD" id="cd08474">
    <property type="entry name" value="PBP2_CrgA_like_5"/>
    <property type="match status" value="1"/>
</dbReference>
<dbReference type="STRING" id="1069642.Bdt_0864"/>
<keyword evidence="3" id="KW-0238">DNA-binding</keyword>
<keyword evidence="2" id="KW-0805">Transcription regulation</keyword>
<dbReference type="Pfam" id="PF00126">
    <property type="entry name" value="HTH_1"/>
    <property type="match status" value="1"/>
</dbReference>
<dbReference type="RefSeq" id="WP_015090040.1">
    <property type="nucleotide sequence ID" value="NC_019567.1"/>
</dbReference>
<comment type="similarity">
    <text evidence="1">Belongs to the LysR transcriptional regulatory family.</text>
</comment>
<keyword evidence="4" id="KW-0804">Transcription</keyword>
<dbReference type="PANTHER" id="PTHR30537:SF5">
    <property type="entry name" value="HTH-TYPE TRANSCRIPTIONAL ACTIVATOR TTDR-RELATED"/>
    <property type="match status" value="1"/>
</dbReference>
<evidence type="ECO:0000256" key="1">
    <source>
        <dbReference type="ARBA" id="ARBA00009437"/>
    </source>
</evidence>
<dbReference type="PANTHER" id="PTHR30537">
    <property type="entry name" value="HTH-TYPE TRANSCRIPTIONAL REGULATOR"/>
    <property type="match status" value="1"/>
</dbReference>
<dbReference type="EMBL" id="CP002930">
    <property type="protein sequence ID" value="AFY00565.1"/>
    <property type="molecule type" value="Genomic_DNA"/>
</dbReference>
<dbReference type="AlphaFoldDB" id="K7YV55"/>
<evidence type="ECO:0000313" key="6">
    <source>
        <dbReference type="EMBL" id="AFY00565.1"/>
    </source>
</evidence>
<organism evidence="6 7">
    <name type="scientific">Bdellovibrio bacteriovorus str. Tiberius</name>
    <dbReference type="NCBI Taxonomy" id="1069642"/>
    <lineage>
        <taxon>Bacteria</taxon>
        <taxon>Pseudomonadati</taxon>
        <taxon>Bdellovibrionota</taxon>
        <taxon>Bdellovibrionia</taxon>
        <taxon>Bdellovibrionales</taxon>
        <taxon>Pseudobdellovibrionaceae</taxon>
        <taxon>Bdellovibrio</taxon>
    </lineage>
</organism>
<dbReference type="Gene3D" id="1.10.10.10">
    <property type="entry name" value="Winged helix-like DNA-binding domain superfamily/Winged helix DNA-binding domain"/>
    <property type="match status" value="1"/>
</dbReference>
<dbReference type="InterPro" id="IPR036390">
    <property type="entry name" value="WH_DNA-bd_sf"/>
</dbReference>
<dbReference type="Gene3D" id="3.40.190.290">
    <property type="match status" value="1"/>
</dbReference>
<dbReference type="InterPro" id="IPR058163">
    <property type="entry name" value="LysR-type_TF_proteobact-type"/>
</dbReference>
<dbReference type="SUPFAM" id="SSF53850">
    <property type="entry name" value="Periplasmic binding protein-like II"/>
    <property type="match status" value="1"/>
</dbReference>
<dbReference type="PATRIC" id="fig|1069642.3.peg.850"/>
<dbReference type="HOGENOM" id="CLU_039613_16_1_7"/>
<dbReference type="GO" id="GO:0003677">
    <property type="term" value="F:DNA binding"/>
    <property type="evidence" value="ECO:0007669"/>
    <property type="project" value="UniProtKB-KW"/>
</dbReference>
<dbReference type="InterPro" id="IPR036388">
    <property type="entry name" value="WH-like_DNA-bd_sf"/>
</dbReference>
<dbReference type="FunFam" id="1.10.10.10:FF:000001">
    <property type="entry name" value="LysR family transcriptional regulator"/>
    <property type="match status" value="1"/>
</dbReference>
<dbReference type="OrthoDB" id="5291872at2"/>
<dbReference type="PROSITE" id="PS50931">
    <property type="entry name" value="HTH_LYSR"/>
    <property type="match status" value="1"/>
</dbReference>
<reference evidence="6 7" key="1">
    <citation type="journal article" date="2012" name="BMC Genomics">
        <title>Genome analysis of a simultaneously predatory and prey-independent, novel Bdellovibrio bacteriovorus from the River Tiber, supports in silico predictions of both ancient and recent lateral gene transfer from diverse bacteria.</title>
        <authorList>
            <person name="Hobley L."/>
            <person name="Lerner T.R."/>
            <person name="Williams L.E."/>
            <person name="Lambert C."/>
            <person name="Till R."/>
            <person name="Milner D.S."/>
            <person name="Basford S.M."/>
            <person name="Capeness M.J."/>
            <person name="Fenton A.K."/>
            <person name="Atterbury R.J."/>
            <person name="Harris M.A."/>
            <person name="Sockett R.E."/>
        </authorList>
    </citation>
    <scope>NUCLEOTIDE SEQUENCE [LARGE SCALE GENOMIC DNA]</scope>
    <source>
        <strain evidence="6 7">Tiberius</strain>
    </source>
</reference>
<proteinExistence type="inferred from homology"/>
<dbReference type="SUPFAM" id="SSF46785">
    <property type="entry name" value="Winged helix' DNA-binding domain"/>
    <property type="match status" value="1"/>
</dbReference>
<dbReference type="PRINTS" id="PR00039">
    <property type="entry name" value="HTHLYSR"/>
</dbReference>
<accession>K7YV55</accession>
<dbReference type="KEGG" id="bbat:Bdt_0864"/>
<dbReference type="InterPro" id="IPR000847">
    <property type="entry name" value="LysR_HTH_N"/>
</dbReference>
<evidence type="ECO:0000259" key="5">
    <source>
        <dbReference type="PROSITE" id="PS50931"/>
    </source>
</evidence>
<dbReference type="Proteomes" id="UP000010074">
    <property type="component" value="Chromosome"/>
</dbReference>
<evidence type="ECO:0000313" key="7">
    <source>
        <dbReference type="Proteomes" id="UP000010074"/>
    </source>
</evidence>
<sequence>MQSDQLDGLIALKLVAEKRNFTAAATELGISASAVSQAIKQLESRLGVALLSRTTRSTSLTEAGDQFLAQAGPALDQILAALSNVGTYAQKPSGLLRLNMPRMIYPWFLAPLIVSFRKKYPEVAVELFFEDATSDVIGQGFDAGIRLSDVLAKDMVAMKLIGPVRFVPVASPKYLNKAGRPKHPKDLLSHDCIVARLNTDRIYDRWEFEQKGTEFQVQVKPALIFNDSVQALRAAVDGLGIMYAAEEVVGDQLAAGKLELVLNQFSTSSTGFYLYYSKRSQVLPKLRAFIEHLKSEGVV</sequence>
<gene>
    <name evidence="6" type="primary">lysR</name>
    <name evidence="6" type="ORF">Bdt_0864</name>
</gene>
<evidence type="ECO:0000256" key="4">
    <source>
        <dbReference type="ARBA" id="ARBA00023163"/>
    </source>
</evidence>
<dbReference type="Pfam" id="PF03466">
    <property type="entry name" value="LysR_substrate"/>
    <property type="match status" value="1"/>
</dbReference>
<protein>
    <submittedName>
        <fullName evidence="6">LysR family transcriptional regulator</fullName>
    </submittedName>
</protein>
<name>K7YV55_BDEBC</name>